<evidence type="ECO:0000313" key="3">
    <source>
        <dbReference type="Proteomes" id="UP001228049"/>
    </source>
</evidence>
<feature type="compositionally biased region" description="Polar residues" evidence="1">
    <location>
        <begin position="284"/>
        <end position="306"/>
    </location>
</feature>
<dbReference type="Proteomes" id="UP001228049">
    <property type="component" value="Unassembled WGS sequence"/>
</dbReference>
<gene>
    <name evidence="2" type="ORF">KUDE01_028671</name>
</gene>
<dbReference type="AlphaFoldDB" id="A0AAD9F3N0"/>
<sequence>MSIIHLGNGGTMSDEMTRARRVQQQVQMRLAEKSTLPRQNGSTSHYAMSDYGGASTLKHQTNNPNYSSKSSYMYTGSKTMGPRISQKTGFSARSAGADLATLHRISVGGMGGGGGNGGAVYQSGGYQSGGYQSGGYQSGGYQSGGYQSGGYQTGGMQTGGMQTGGMQTGGMQIGGLQSGGYQGGGYQTAVMQTRHVDPETLSMNAVRQHTAQVNPGWADVNDACSLVSERDATYGRQYSQSAVNGYATQVRQGGGSMTFTSPMRRSLSGTLARSGEMTGGEMESPSSTPTKARPTAPSTGLQTETG</sequence>
<comment type="caution">
    <text evidence="2">The sequence shown here is derived from an EMBL/GenBank/DDBJ whole genome shotgun (WGS) entry which is preliminary data.</text>
</comment>
<evidence type="ECO:0000256" key="1">
    <source>
        <dbReference type="SAM" id="MobiDB-lite"/>
    </source>
</evidence>
<organism evidence="2 3">
    <name type="scientific">Dissostichus eleginoides</name>
    <name type="common">Patagonian toothfish</name>
    <name type="synonym">Dissostichus amissus</name>
    <dbReference type="NCBI Taxonomy" id="100907"/>
    <lineage>
        <taxon>Eukaryota</taxon>
        <taxon>Metazoa</taxon>
        <taxon>Chordata</taxon>
        <taxon>Craniata</taxon>
        <taxon>Vertebrata</taxon>
        <taxon>Euteleostomi</taxon>
        <taxon>Actinopterygii</taxon>
        <taxon>Neopterygii</taxon>
        <taxon>Teleostei</taxon>
        <taxon>Neoteleostei</taxon>
        <taxon>Acanthomorphata</taxon>
        <taxon>Eupercaria</taxon>
        <taxon>Perciformes</taxon>
        <taxon>Notothenioidei</taxon>
        <taxon>Nototheniidae</taxon>
        <taxon>Dissostichus</taxon>
    </lineage>
</organism>
<feature type="region of interest" description="Disordered" evidence="1">
    <location>
        <begin position="254"/>
        <end position="306"/>
    </location>
</feature>
<proteinExistence type="predicted"/>
<protein>
    <submittedName>
        <fullName evidence="2">PPE family protein PPE54</fullName>
    </submittedName>
</protein>
<name>A0AAD9F3N0_DISEL</name>
<evidence type="ECO:0000313" key="2">
    <source>
        <dbReference type="EMBL" id="KAK1887884.1"/>
    </source>
</evidence>
<feature type="compositionally biased region" description="Polar residues" evidence="1">
    <location>
        <begin position="36"/>
        <end position="46"/>
    </location>
</feature>
<keyword evidence="3" id="KW-1185">Reference proteome</keyword>
<dbReference type="EMBL" id="JASDAP010000018">
    <property type="protein sequence ID" value="KAK1887884.1"/>
    <property type="molecule type" value="Genomic_DNA"/>
</dbReference>
<feature type="compositionally biased region" description="Polar residues" evidence="1">
    <location>
        <begin position="254"/>
        <end position="271"/>
    </location>
</feature>
<feature type="region of interest" description="Disordered" evidence="1">
    <location>
        <begin position="35"/>
        <end position="65"/>
    </location>
</feature>
<accession>A0AAD9F3N0</accession>
<reference evidence="2" key="1">
    <citation type="submission" date="2023-04" db="EMBL/GenBank/DDBJ databases">
        <title>Chromosome-level genome of Chaenocephalus aceratus.</title>
        <authorList>
            <person name="Park H."/>
        </authorList>
    </citation>
    <scope>NUCLEOTIDE SEQUENCE</scope>
    <source>
        <strain evidence="2">DE</strain>
        <tissue evidence="2">Muscle</tissue>
    </source>
</reference>